<organism evidence="9 10">
    <name type="scientific">Psychrosphaera aquimarina</name>
    <dbReference type="NCBI Taxonomy" id="2044854"/>
    <lineage>
        <taxon>Bacteria</taxon>
        <taxon>Pseudomonadati</taxon>
        <taxon>Pseudomonadota</taxon>
        <taxon>Gammaproteobacteria</taxon>
        <taxon>Alteromonadales</taxon>
        <taxon>Pseudoalteromonadaceae</taxon>
        <taxon>Psychrosphaera</taxon>
    </lineage>
</organism>
<dbReference type="EMBL" id="JAWCUA010000007">
    <property type="protein sequence ID" value="MDU0113084.1"/>
    <property type="molecule type" value="Genomic_DNA"/>
</dbReference>
<dbReference type="PANTHER" id="PTHR45453">
    <property type="entry name" value="PHOSPHATE REGULON SENSOR PROTEIN PHOR"/>
    <property type="match status" value="1"/>
</dbReference>
<dbReference type="Pfam" id="PF02518">
    <property type="entry name" value="HATPase_c"/>
    <property type="match status" value="1"/>
</dbReference>
<dbReference type="InterPro" id="IPR005467">
    <property type="entry name" value="His_kinase_dom"/>
</dbReference>
<keyword evidence="7" id="KW-1133">Transmembrane helix</keyword>
<feature type="transmembrane region" description="Helical" evidence="7">
    <location>
        <begin position="175"/>
        <end position="198"/>
    </location>
</feature>
<evidence type="ECO:0000256" key="4">
    <source>
        <dbReference type="ARBA" id="ARBA00022679"/>
    </source>
</evidence>
<feature type="transmembrane region" description="Helical" evidence="7">
    <location>
        <begin position="12"/>
        <end position="31"/>
    </location>
</feature>
<dbReference type="Pfam" id="PF00512">
    <property type="entry name" value="HisKA"/>
    <property type="match status" value="1"/>
</dbReference>
<evidence type="ECO:0000256" key="2">
    <source>
        <dbReference type="ARBA" id="ARBA00012438"/>
    </source>
</evidence>
<name>A0ABU3R0L9_9GAMM</name>
<keyword evidence="9" id="KW-0547">Nucleotide-binding</keyword>
<dbReference type="InterPro" id="IPR003661">
    <property type="entry name" value="HisK_dim/P_dom"/>
</dbReference>
<comment type="catalytic activity">
    <reaction evidence="1">
        <text>ATP + protein L-histidine = ADP + protein N-phospho-L-histidine.</text>
        <dbReference type="EC" id="2.7.13.3"/>
    </reaction>
</comment>
<keyword evidence="4" id="KW-0808">Transferase</keyword>
<proteinExistence type="predicted"/>
<dbReference type="Proteomes" id="UP001257914">
    <property type="component" value="Unassembled WGS sequence"/>
</dbReference>
<evidence type="ECO:0000256" key="1">
    <source>
        <dbReference type="ARBA" id="ARBA00000085"/>
    </source>
</evidence>
<sequence>MNSIKLKHSRYLTLSISTLLVIILLLTDIGVDNWISNEFDRAMTSKSGFLVTLVEEDLDQVEFHFADEFMPEFSGNNDPEYFQLWRDNQVFERSKTLELFEENHLPKLDVELNKAKITNIILPDGRSGRLYFTKFKPQIDSDDRQVLGGLKQDFIHNQKIMELAYAISIEELEQILWFVDIIFILSSLTVVFAVRLIVFKVVKKGLSPLEKLNTKLKSVNLNSNNSSISTHNLPIELTPIANGINHFLNENKILYSREKRITSDIAHELKTPIAELLNLTEVSIKFPHEQQLNNDYKAEVLSISQRLKNIVNGILLLQKSTNGAQLAKKQVNISQLLNQIILRENINNRVIKLDVNPHITALTNDIALETILSNLISNAIFYSPENSDIFIASALTDDGKITLMISNISVYQYDEVELQHFFEPLWQKDSSRTSSDRYGLGLAIVKSYCDNIGVDVSVAMKLDNTLTFTLTI</sequence>
<dbReference type="InterPro" id="IPR036097">
    <property type="entry name" value="HisK_dim/P_sf"/>
</dbReference>
<keyword evidence="6" id="KW-0902">Two-component regulatory system</keyword>
<dbReference type="CDD" id="cd00082">
    <property type="entry name" value="HisKA"/>
    <property type="match status" value="1"/>
</dbReference>
<feature type="domain" description="Histidine kinase" evidence="8">
    <location>
        <begin position="264"/>
        <end position="472"/>
    </location>
</feature>
<evidence type="ECO:0000256" key="6">
    <source>
        <dbReference type="ARBA" id="ARBA00023012"/>
    </source>
</evidence>
<keyword evidence="9" id="KW-0067">ATP-binding</keyword>
<protein>
    <recommendedName>
        <fullName evidence="2">histidine kinase</fullName>
        <ecNumber evidence="2">2.7.13.3</ecNumber>
    </recommendedName>
</protein>
<keyword evidence="10" id="KW-1185">Reference proteome</keyword>
<dbReference type="SMART" id="SM00387">
    <property type="entry name" value="HATPase_c"/>
    <property type="match status" value="1"/>
</dbReference>
<reference evidence="9 10" key="1">
    <citation type="submission" date="2023-10" db="EMBL/GenBank/DDBJ databases">
        <title>Psychrosphaera aquimaarina strain SW33 isolated from seawater.</title>
        <authorList>
            <person name="Bayburt H."/>
            <person name="Kim J.M."/>
            <person name="Choi B.J."/>
            <person name="Jeon C.O."/>
        </authorList>
    </citation>
    <scope>NUCLEOTIDE SEQUENCE [LARGE SCALE GENOMIC DNA]</scope>
    <source>
        <strain evidence="9 10">KCTC 52743</strain>
    </source>
</reference>
<dbReference type="Gene3D" id="1.10.287.130">
    <property type="match status" value="1"/>
</dbReference>
<dbReference type="PROSITE" id="PS50109">
    <property type="entry name" value="HIS_KIN"/>
    <property type="match status" value="1"/>
</dbReference>
<keyword evidence="7" id="KW-0472">Membrane</keyword>
<comment type="caution">
    <text evidence="9">The sequence shown here is derived from an EMBL/GenBank/DDBJ whole genome shotgun (WGS) entry which is preliminary data.</text>
</comment>
<keyword evidence="3" id="KW-0597">Phosphoprotein</keyword>
<dbReference type="SUPFAM" id="SSF47384">
    <property type="entry name" value="Homodimeric domain of signal transducing histidine kinase"/>
    <property type="match status" value="1"/>
</dbReference>
<dbReference type="Gene3D" id="3.30.565.10">
    <property type="entry name" value="Histidine kinase-like ATPase, C-terminal domain"/>
    <property type="match status" value="1"/>
</dbReference>
<dbReference type="EC" id="2.7.13.3" evidence="2"/>
<dbReference type="InterPro" id="IPR036890">
    <property type="entry name" value="HATPase_C_sf"/>
</dbReference>
<evidence type="ECO:0000313" key="9">
    <source>
        <dbReference type="EMBL" id="MDU0113084.1"/>
    </source>
</evidence>
<keyword evidence="5" id="KW-0418">Kinase</keyword>
<keyword evidence="7" id="KW-0812">Transmembrane</keyword>
<dbReference type="GO" id="GO:0005524">
    <property type="term" value="F:ATP binding"/>
    <property type="evidence" value="ECO:0007669"/>
    <property type="project" value="UniProtKB-KW"/>
</dbReference>
<accession>A0ABU3R0L9</accession>
<dbReference type="RefSeq" id="WP_315946695.1">
    <property type="nucleotide sequence ID" value="NZ_JAWCUA010000007.1"/>
</dbReference>
<dbReference type="SUPFAM" id="SSF55874">
    <property type="entry name" value="ATPase domain of HSP90 chaperone/DNA topoisomerase II/histidine kinase"/>
    <property type="match status" value="1"/>
</dbReference>
<dbReference type="SMART" id="SM00388">
    <property type="entry name" value="HisKA"/>
    <property type="match status" value="1"/>
</dbReference>
<dbReference type="InterPro" id="IPR050351">
    <property type="entry name" value="BphY/WalK/GraS-like"/>
</dbReference>
<dbReference type="InterPro" id="IPR003594">
    <property type="entry name" value="HATPase_dom"/>
</dbReference>
<evidence type="ECO:0000313" key="10">
    <source>
        <dbReference type="Proteomes" id="UP001257914"/>
    </source>
</evidence>
<evidence type="ECO:0000256" key="3">
    <source>
        <dbReference type="ARBA" id="ARBA00022553"/>
    </source>
</evidence>
<gene>
    <name evidence="9" type="ORF">RT723_08750</name>
</gene>
<dbReference type="PANTHER" id="PTHR45453:SF1">
    <property type="entry name" value="PHOSPHATE REGULON SENSOR PROTEIN PHOR"/>
    <property type="match status" value="1"/>
</dbReference>
<evidence type="ECO:0000259" key="8">
    <source>
        <dbReference type="PROSITE" id="PS50109"/>
    </source>
</evidence>
<evidence type="ECO:0000256" key="5">
    <source>
        <dbReference type="ARBA" id="ARBA00022777"/>
    </source>
</evidence>
<evidence type="ECO:0000256" key="7">
    <source>
        <dbReference type="SAM" id="Phobius"/>
    </source>
</evidence>